<dbReference type="Gene3D" id="3.30.2180.10">
    <property type="entry name" value="ATP12-like"/>
    <property type="match status" value="1"/>
</dbReference>
<dbReference type="GO" id="GO:0043461">
    <property type="term" value="P:proton-transporting ATP synthase complex assembly"/>
    <property type="evidence" value="ECO:0007669"/>
    <property type="project" value="InterPro"/>
</dbReference>
<dbReference type="EMBL" id="NOXT01000072">
    <property type="protein sequence ID" value="OYQ33992.1"/>
    <property type="molecule type" value="Genomic_DNA"/>
</dbReference>
<accession>A0A255YXR4</accession>
<gene>
    <name evidence="4" type="ORF">CHU93_02720</name>
</gene>
<protein>
    <submittedName>
        <fullName evidence="4">ATPase</fullName>
    </submittedName>
</protein>
<organism evidence="4 5">
    <name type="scientific">Sandarakinorhabdus cyanobacteriorum</name>
    <dbReference type="NCBI Taxonomy" id="1981098"/>
    <lineage>
        <taxon>Bacteria</taxon>
        <taxon>Pseudomonadati</taxon>
        <taxon>Pseudomonadota</taxon>
        <taxon>Alphaproteobacteria</taxon>
        <taxon>Sphingomonadales</taxon>
        <taxon>Sphingosinicellaceae</taxon>
        <taxon>Sandarakinorhabdus</taxon>
    </lineage>
</organism>
<evidence type="ECO:0000313" key="4">
    <source>
        <dbReference type="EMBL" id="OYQ33992.1"/>
    </source>
</evidence>
<dbReference type="RefSeq" id="WP_094472650.1">
    <property type="nucleotide sequence ID" value="NZ_NOXT01000072.1"/>
</dbReference>
<dbReference type="InterPro" id="IPR042272">
    <property type="entry name" value="ATP12_ATP_synth-F1-assembly_N"/>
</dbReference>
<reference evidence="4 5" key="1">
    <citation type="submission" date="2017-07" db="EMBL/GenBank/DDBJ databases">
        <title>Sandarakinorhabdus cyanobacteriorum sp. nov., a novel bacterium isolated from cyanobacterial aggregates in a eutrophic lake.</title>
        <authorList>
            <person name="Cai H."/>
        </authorList>
    </citation>
    <scope>NUCLEOTIDE SEQUENCE [LARGE SCALE GENOMIC DNA]</scope>
    <source>
        <strain evidence="4 5">TH057</strain>
    </source>
</reference>
<comment type="similarity">
    <text evidence="1">Belongs to the ATP12 family.</text>
</comment>
<name>A0A255YXR4_9SPHN</name>
<evidence type="ECO:0000313" key="5">
    <source>
        <dbReference type="Proteomes" id="UP000216991"/>
    </source>
</evidence>
<dbReference type="SUPFAM" id="SSF160909">
    <property type="entry name" value="ATP12-like"/>
    <property type="match status" value="1"/>
</dbReference>
<dbReference type="OrthoDB" id="9797825at2"/>
<comment type="caution">
    <text evidence="4">The sequence shown here is derived from an EMBL/GenBank/DDBJ whole genome shotgun (WGS) entry which is preliminary data.</text>
</comment>
<keyword evidence="3" id="KW-0143">Chaperone</keyword>
<evidence type="ECO:0000256" key="2">
    <source>
        <dbReference type="ARBA" id="ARBA00022946"/>
    </source>
</evidence>
<dbReference type="Gene3D" id="1.10.3580.10">
    <property type="entry name" value="ATP12 ATPase"/>
    <property type="match status" value="1"/>
</dbReference>
<dbReference type="InterPro" id="IPR011419">
    <property type="entry name" value="ATP12_ATP_synth-F1-assembly"/>
</dbReference>
<dbReference type="AlphaFoldDB" id="A0A255YXR4"/>
<sequence>MKRFWTDATVTGGPEAWGVALDGRPLRTPARAVLTVPTEALAAGIAAEWNAQGAEVDPRQLPLTGFANAAIDRVAPEAAAFARRLAAYAESELIAYRADGPASLLAAQAAAWDPWVEWLARRYDVALTLTSGVMHVAQPAATLARIGTAFAAFTPFQLAPLDPIVTITGSAVLALAVAEGALEAEAAYDIAHVDARWQEEQWGRDPLAEKAEATRRADLAAAVTFLRLLAA</sequence>
<dbReference type="Pfam" id="PF07542">
    <property type="entry name" value="ATP12"/>
    <property type="match status" value="1"/>
</dbReference>
<dbReference type="InterPro" id="IPR023335">
    <property type="entry name" value="ATP12_ortho_dom_sf"/>
</dbReference>
<evidence type="ECO:0000256" key="1">
    <source>
        <dbReference type="ARBA" id="ARBA00008231"/>
    </source>
</evidence>
<keyword evidence="5" id="KW-1185">Reference proteome</keyword>
<evidence type="ECO:0000256" key="3">
    <source>
        <dbReference type="ARBA" id="ARBA00023186"/>
    </source>
</evidence>
<dbReference type="Proteomes" id="UP000216991">
    <property type="component" value="Unassembled WGS sequence"/>
</dbReference>
<keyword evidence="2" id="KW-0809">Transit peptide</keyword>
<dbReference type="PANTHER" id="PTHR21013:SF10">
    <property type="entry name" value="ATP SYNTHASE MITOCHONDRIAL F1 COMPLEX ASSEMBLY FACTOR 2"/>
    <property type="match status" value="1"/>
</dbReference>
<dbReference type="PANTHER" id="PTHR21013">
    <property type="entry name" value="ATP SYNTHASE MITOCHONDRIAL F1 COMPLEX ASSEMBLY FACTOR 2/ATP12 PROTEIN, MITOCHONDRIAL PRECURSOR"/>
    <property type="match status" value="1"/>
</dbReference>
<proteinExistence type="inferred from homology"/>